<organism evidence="2 3">
    <name type="scientific">Amycolatopsis vancoresmycina DSM 44592</name>
    <dbReference type="NCBI Taxonomy" id="1292037"/>
    <lineage>
        <taxon>Bacteria</taxon>
        <taxon>Bacillati</taxon>
        <taxon>Actinomycetota</taxon>
        <taxon>Actinomycetes</taxon>
        <taxon>Pseudonocardiales</taxon>
        <taxon>Pseudonocardiaceae</taxon>
        <taxon>Amycolatopsis</taxon>
    </lineage>
</organism>
<evidence type="ECO:0000256" key="1">
    <source>
        <dbReference type="SAM" id="Coils"/>
    </source>
</evidence>
<proteinExistence type="predicted"/>
<evidence type="ECO:0000313" key="2">
    <source>
        <dbReference type="EMBL" id="EOD64997.1"/>
    </source>
</evidence>
<feature type="coiled-coil region" evidence="1">
    <location>
        <begin position="483"/>
        <end position="510"/>
    </location>
</feature>
<keyword evidence="1" id="KW-0175">Coiled coil</keyword>
<dbReference type="PATRIC" id="fig|1292037.4.peg.5452"/>
<feature type="non-terminal residue" evidence="2">
    <location>
        <position position="1"/>
    </location>
</feature>
<keyword evidence="3" id="KW-1185">Reference proteome</keyword>
<dbReference type="EMBL" id="AOUO01000450">
    <property type="protein sequence ID" value="EOD64997.1"/>
    <property type="molecule type" value="Genomic_DNA"/>
</dbReference>
<sequence length="632" mass="69248">LRATSAVDPRLAAAASASGDGRRVIQTMAGGPMLVELFEHPDDEDGRYAAAILTAAVDARRLGHLQPLPRALLEAAAGGYLGERDRVNPPDDWFSRGLTRAADEALLGVTALVARRRQPGTGPPDGYELHDYLDQHGRAARRWTPAAAELWEACVTHAAHPEDLVRLTENAYQRLLYRYADPLMDRTLELADTGYRSHLVDVLAEFGRVERATAVLRTVGESEAPALITRLMWHSHEAVTTMLVDTGRISDAETLLETLNISGSDSRWAWKALTDLLVASGRADEGIDLLRWLIERSRTTADSLVDERSTERLPTTTAAAYLSLDAGTVGERLADLLADAGRWEDALAVAQTTAAHWPRTWLARQFANHGRLDRLKALAEVGDADVSLILAEKLLERGEVPEAIRLAAGASPGNPSARLLELLVQHGRQELAIELGLPRNRPQSAELLQALARALLAHGHRERLVSLLKELSEPVSASFHNAVEEISETVADLLADLDCWEEALKIARRDSEWARRWVAQRLAKAGNFTQVRRLAETGNEYAGAELVRHLVGNRRSREAFDLLNESARSGAAWSDRELANLLADSQLWDELVTRAANGSRYAARALLAAAHRAQLPDSALLLERGLSPHGRA</sequence>
<gene>
    <name evidence="2" type="ORF">H480_28921</name>
</gene>
<dbReference type="Proteomes" id="UP000014139">
    <property type="component" value="Unassembled WGS sequence"/>
</dbReference>
<dbReference type="Gene3D" id="1.25.40.10">
    <property type="entry name" value="Tetratricopeptide repeat domain"/>
    <property type="match status" value="1"/>
</dbReference>
<protein>
    <submittedName>
        <fullName evidence="2">Uncharacterized protein</fullName>
    </submittedName>
</protein>
<comment type="caution">
    <text evidence="2">The sequence shown here is derived from an EMBL/GenBank/DDBJ whole genome shotgun (WGS) entry which is preliminary data.</text>
</comment>
<dbReference type="RefSeq" id="WP_003103311.1">
    <property type="nucleotide sequence ID" value="NZ_AOUO01000450.1"/>
</dbReference>
<name>R1G0I1_9PSEU</name>
<dbReference type="eggNOG" id="COG0457">
    <property type="taxonomic scope" value="Bacteria"/>
</dbReference>
<evidence type="ECO:0000313" key="3">
    <source>
        <dbReference type="Proteomes" id="UP000014139"/>
    </source>
</evidence>
<dbReference type="AlphaFoldDB" id="R1G0I1"/>
<dbReference type="InterPro" id="IPR011990">
    <property type="entry name" value="TPR-like_helical_dom_sf"/>
</dbReference>
<accession>R1G0I1</accession>
<reference evidence="2 3" key="1">
    <citation type="submission" date="2013-02" db="EMBL/GenBank/DDBJ databases">
        <title>Draft genome sequence of Amycolatopsis vancoresmycina strain DSM 44592T.</title>
        <authorList>
            <person name="Kumar S."/>
            <person name="Kaur N."/>
            <person name="Kaur C."/>
            <person name="Raghava G.P.S."/>
            <person name="Mayilraj S."/>
        </authorList>
    </citation>
    <scope>NUCLEOTIDE SEQUENCE [LARGE SCALE GENOMIC DNA]</scope>
    <source>
        <strain evidence="2 3">DSM 44592</strain>
    </source>
</reference>